<sequence length="102" mass="11308">MDNWHYAVVASIVTILGMSLISFLKLFKLWKASLSIFFISSIGFCIIGGLGRKSENHGFDGAWGKHGILMEFMNLEIIMVSLGVGAFITLLFFLAIVFSDNK</sequence>
<organism evidence="1 2">
    <name type="scientific">Acinetobacter junii</name>
    <dbReference type="NCBI Taxonomy" id="40215"/>
    <lineage>
        <taxon>Bacteria</taxon>
        <taxon>Pseudomonadati</taxon>
        <taxon>Pseudomonadota</taxon>
        <taxon>Gammaproteobacteria</taxon>
        <taxon>Moraxellales</taxon>
        <taxon>Moraxellaceae</taxon>
        <taxon>Acinetobacter</taxon>
    </lineage>
</organism>
<dbReference type="RefSeq" id="WP_075696518.1">
    <property type="nucleotide sequence ID" value="NZ_BKFG01000026.1"/>
</dbReference>
<name>A0A365PIM7_ACIJU</name>
<accession>A0A365PIM7</accession>
<dbReference type="EMBL" id="QEWH01000047">
    <property type="protein sequence ID" value="RBA47164.1"/>
    <property type="molecule type" value="Genomic_DNA"/>
</dbReference>
<dbReference type="AlphaFoldDB" id="A0A365PIM7"/>
<evidence type="ECO:0000313" key="1">
    <source>
        <dbReference type="EMBL" id="RBA47164.1"/>
    </source>
</evidence>
<dbReference type="KEGG" id="ajn:BVL33_10055"/>
<proteinExistence type="predicted"/>
<gene>
    <name evidence="1" type="ORF">DC346_08910</name>
</gene>
<protein>
    <submittedName>
        <fullName evidence="1">Uncharacterized protein</fullName>
    </submittedName>
</protein>
<evidence type="ECO:0000313" key="2">
    <source>
        <dbReference type="Proteomes" id="UP000253688"/>
    </source>
</evidence>
<reference evidence="1 2" key="1">
    <citation type="submission" date="2018-04" db="EMBL/GenBank/DDBJ databases">
        <title>Acinetobacter junii Genome sequencing and assembly.</title>
        <authorList>
            <person name="Su J."/>
            <person name="Rensing C."/>
            <person name="Mazhar H.S."/>
        </authorList>
    </citation>
    <scope>NUCLEOTIDE SEQUENCE [LARGE SCALE GENOMIC DNA]</scope>
    <source>
        <strain evidence="1 2">SC22</strain>
    </source>
</reference>
<dbReference type="STRING" id="40215.BVL33_10055"/>
<dbReference type="Proteomes" id="UP000253688">
    <property type="component" value="Unassembled WGS sequence"/>
</dbReference>
<comment type="caution">
    <text evidence="1">The sequence shown here is derived from an EMBL/GenBank/DDBJ whole genome shotgun (WGS) entry which is preliminary data.</text>
</comment>